<keyword evidence="2" id="KW-1133">Transmembrane helix</keyword>
<sequence length="410" mass="45148">MFAGIPPSYEMRNPFLVLRLVLFGILVYVNVLTIGFAAWNLTVLKDLEVYVFGSPTFVVFNSCLLITLLALSLASTRFPIKFIDQVRSECAWTGVLSAMQLASSFAITANGPPVLCQGVSILACASSSIIVALSWISCVILVLYSFSLFTTAFTHMNVIPDVWSSSVCAIQWFVGPSASLPYTPRPAKTMPDPEVVDIKRMSFHYPTPIFEQHAKTLPPSPRPELPRYSGAPPSAMRPSRKSHRSSILPPPPSDRRTTWTSRLFANSRPPSLAHKQSRESVRPNWAKRSSPRRGVDAPFASPPRFSISNLNLPPVRPLRPLKLKSVWSQTTVSSPPPVPALPQRAHVVGAHSPTGTFYIDLERDAVVPVGDASRPVSYEMFPEDVMDPDLPVAKTRRSQWVRAGSETSSV</sequence>
<feature type="transmembrane region" description="Helical" evidence="2">
    <location>
        <begin position="16"/>
        <end position="39"/>
    </location>
</feature>
<dbReference type="STRING" id="1077348.A0A2G8RRJ3"/>
<accession>A0A2G8RRJ3</accession>
<proteinExistence type="predicted"/>
<dbReference type="Proteomes" id="UP000230002">
    <property type="component" value="Unassembled WGS sequence"/>
</dbReference>
<feature type="transmembrane region" description="Helical" evidence="2">
    <location>
        <begin position="59"/>
        <end position="78"/>
    </location>
</feature>
<keyword evidence="4" id="KW-1185">Reference proteome</keyword>
<name>A0A2G8RRJ3_9APHY</name>
<evidence type="ECO:0000256" key="1">
    <source>
        <dbReference type="SAM" id="MobiDB-lite"/>
    </source>
</evidence>
<gene>
    <name evidence="3" type="ORF">GSI_13886</name>
</gene>
<evidence type="ECO:0000256" key="2">
    <source>
        <dbReference type="SAM" id="Phobius"/>
    </source>
</evidence>
<reference evidence="3 4" key="1">
    <citation type="journal article" date="2015" name="Sci. Rep.">
        <title>Chromosome-level genome map provides insights into diverse defense mechanisms in the medicinal fungus Ganoderma sinense.</title>
        <authorList>
            <person name="Zhu Y."/>
            <person name="Xu J."/>
            <person name="Sun C."/>
            <person name="Zhou S."/>
            <person name="Xu H."/>
            <person name="Nelson D.R."/>
            <person name="Qian J."/>
            <person name="Song J."/>
            <person name="Luo H."/>
            <person name="Xiang L."/>
            <person name="Li Y."/>
            <person name="Xu Z."/>
            <person name="Ji A."/>
            <person name="Wang L."/>
            <person name="Lu S."/>
            <person name="Hayward A."/>
            <person name="Sun W."/>
            <person name="Li X."/>
            <person name="Schwartz D.C."/>
            <person name="Wang Y."/>
            <person name="Chen S."/>
        </authorList>
    </citation>
    <scope>NUCLEOTIDE SEQUENCE [LARGE SCALE GENOMIC DNA]</scope>
    <source>
        <strain evidence="3 4">ZZ0214-1</strain>
    </source>
</reference>
<evidence type="ECO:0000313" key="4">
    <source>
        <dbReference type="Proteomes" id="UP000230002"/>
    </source>
</evidence>
<feature type="transmembrane region" description="Helical" evidence="2">
    <location>
        <begin position="119"/>
        <end position="146"/>
    </location>
</feature>
<comment type="caution">
    <text evidence="3">The sequence shown here is derived from an EMBL/GenBank/DDBJ whole genome shotgun (WGS) entry which is preliminary data.</text>
</comment>
<keyword evidence="2" id="KW-0472">Membrane</keyword>
<keyword evidence="2" id="KW-0812">Transmembrane</keyword>
<dbReference type="EMBL" id="AYKW01000067">
    <property type="protein sequence ID" value="PIL24134.1"/>
    <property type="molecule type" value="Genomic_DNA"/>
</dbReference>
<protein>
    <submittedName>
        <fullName evidence="3">Uncharacterized protein</fullName>
    </submittedName>
</protein>
<evidence type="ECO:0000313" key="3">
    <source>
        <dbReference type="EMBL" id="PIL24134.1"/>
    </source>
</evidence>
<feature type="region of interest" description="Disordered" evidence="1">
    <location>
        <begin position="213"/>
        <end position="300"/>
    </location>
</feature>
<dbReference type="OrthoDB" id="3188789at2759"/>
<dbReference type="AlphaFoldDB" id="A0A2G8RRJ3"/>
<organism evidence="3 4">
    <name type="scientific">Ganoderma sinense ZZ0214-1</name>
    <dbReference type="NCBI Taxonomy" id="1077348"/>
    <lineage>
        <taxon>Eukaryota</taxon>
        <taxon>Fungi</taxon>
        <taxon>Dikarya</taxon>
        <taxon>Basidiomycota</taxon>
        <taxon>Agaricomycotina</taxon>
        <taxon>Agaricomycetes</taxon>
        <taxon>Polyporales</taxon>
        <taxon>Polyporaceae</taxon>
        <taxon>Ganoderma</taxon>
    </lineage>
</organism>